<name>A0A932A7C2_9BACT</name>
<evidence type="ECO:0000256" key="1">
    <source>
        <dbReference type="SAM" id="Coils"/>
    </source>
</evidence>
<evidence type="ECO:0000313" key="2">
    <source>
        <dbReference type="EMBL" id="MBI2677767.1"/>
    </source>
</evidence>
<dbReference type="Proteomes" id="UP000779809">
    <property type="component" value="Unassembled WGS sequence"/>
</dbReference>
<protein>
    <submittedName>
        <fullName evidence="2">Uncharacterized protein</fullName>
    </submittedName>
</protein>
<sequence length="70" mass="8399">MECDELIRLRSEAQQLRKELEDRRAKARERKSLERPDRPNAFDFDGFLKRKIHRAALAIEQHVAKHQCQD</sequence>
<accession>A0A932A7C2</accession>
<dbReference type="AlphaFoldDB" id="A0A932A7C2"/>
<dbReference type="EMBL" id="JACPNR010000004">
    <property type="protein sequence ID" value="MBI2677767.1"/>
    <property type="molecule type" value="Genomic_DNA"/>
</dbReference>
<feature type="coiled-coil region" evidence="1">
    <location>
        <begin position="3"/>
        <end position="30"/>
    </location>
</feature>
<proteinExistence type="predicted"/>
<keyword evidence="1" id="KW-0175">Coiled coil</keyword>
<reference evidence="2" key="1">
    <citation type="submission" date="2020-07" db="EMBL/GenBank/DDBJ databases">
        <title>Huge and variable diversity of episymbiotic CPR bacteria and DPANN archaea in groundwater ecosystems.</title>
        <authorList>
            <person name="He C.Y."/>
            <person name="Keren R."/>
            <person name="Whittaker M."/>
            <person name="Farag I.F."/>
            <person name="Doudna J."/>
            <person name="Cate J.H.D."/>
            <person name="Banfield J.F."/>
        </authorList>
    </citation>
    <scope>NUCLEOTIDE SEQUENCE</scope>
    <source>
        <strain evidence="2">NC_groundwater_580_Pr5_B-0.1um_64_19</strain>
    </source>
</reference>
<comment type="caution">
    <text evidence="2">The sequence shown here is derived from an EMBL/GenBank/DDBJ whole genome shotgun (WGS) entry which is preliminary data.</text>
</comment>
<organism evidence="2 3">
    <name type="scientific">Candidatus Korobacter versatilis</name>
    <dbReference type="NCBI Taxonomy" id="658062"/>
    <lineage>
        <taxon>Bacteria</taxon>
        <taxon>Pseudomonadati</taxon>
        <taxon>Acidobacteriota</taxon>
        <taxon>Terriglobia</taxon>
        <taxon>Terriglobales</taxon>
        <taxon>Candidatus Korobacteraceae</taxon>
        <taxon>Candidatus Korobacter</taxon>
    </lineage>
</organism>
<gene>
    <name evidence="2" type="ORF">HYX28_03195</name>
</gene>
<evidence type="ECO:0000313" key="3">
    <source>
        <dbReference type="Proteomes" id="UP000779809"/>
    </source>
</evidence>